<dbReference type="InterPro" id="IPR042216">
    <property type="entry name" value="MitoNEET_CISD"/>
</dbReference>
<keyword evidence="3" id="KW-0408">Iron</keyword>
<evidence type="ECO:0000256" key="1">
    <source>
        <dbReference type="ARBA" id="ARBA00022714"/>
    </source>
</evidence>
<dbReference type="PANTHER" id="PTHR46491">
    <property type="entry name" value="CDGSH IRON SULFUR DOMAIN PROTEIN HOMOLOG"/>
    <property type="match status" value="1"/>
</dbReference>
<keyword evidence="1" id="KW-0001">2Fe-2S</keyword>
<name>W7YED2_9BACT</name>
<evidence type="ECO:0000313" key="6">
    <source>
        <dbReference type="EMBL" id="GAF02821.1"/>
    </source>
</evidence>
<dbReference type="eggNOG" id="COG3369">
    <property type="taxonomic scope" value="Bacteria"/>
</dbReference>
<dbReference type="GO" id="GO:0051537">
    <property type="term" value="F:2 iron, 2 sulfur cluster binding"/>
    <property type="evidence" value="ECO:0007669"/>
    <property type="project" value="UniProtKB-KW"/>
</dbReference>
<dbReference type="STRING" id="869213.GCA_000517085_04255"/>
<keyword evidence="7" id="KW-1185">Reference proteome</keyword>
<dbReference type="Pfam" id="PF09360">
    <property type="entry name" value="zf-CDGSH"/>
    <property type="match status" value="2"/>
</dbReference>
<feature type="domain" description="Iron-binding zinc finger CDGSH type" evidence="5">
    <location>
        <begin position="8"/>
        <end position="45"/>
    </location>
</feature>
<dbReference type="GO" id="GO:0046872">
    <property type="term" value="F:metal ion binding"/>
    <property type="evidence" value="ECO:0007669"/>
    <property type="project" value="UniProtKB-KW"/>
</dbReference>
<evidence type="ECO:0000313" key="7">
    <source>
        <dbReference type="Proteomes" id="UP000019402"/>
    </source>
</evidence>
<evidence type="ECO:0000256" key="2">
    <source>
        <dbReference type="ARBA" id="ARBA00022723"/>
    </source>
</evidence>
<evidence type="ECO:0000259" key="5">
    <source>
        <dbReference type="SMART" id="SM00704"/>
    </source>
</evidence>
<dbReference type="Proteomes" id="UP000019402">
    <property type="component" value="Unassembled WGS sequence"/>
</dbReference>
<dbReference type="InterPro" id="IPR018967">
    <property type="entry name" value="FeS-contain_CDGSH-typ"/>
</dbReference>
<proteinExistence type="predicted"/>
<dbReference type="Gene3D" id="3.40.5.90">
    <property type="entry name" value="CDGSH iron-sulfur domain, mitoNEET-type"/>
    <property type="match status" value="2"/>
</dbReference>
<keyword evidence="2" id="KW-0479">Metal-binding</keyword>
<dbReference type="RefSeq" id="WP_044212476.1">
    <property type="nucleotide sequence ID" value="NZ_BAMD01000014.1"/>
</dbReference>
<dbReference type="SMART" id="SM00704">
    <property type="entry name" value="ZnF_CDGSH"/>
    <property type="match status" value="2"/>
</dbReference>
<organism evidence="6 7">
    <name type="scientific">Saccharicrinis fermentans DSM 9555 = JCM 21142</name>
    <dbReference type="NCBI Taxonomy" id="869213"/>
    <lineage>
        <taxon>Bacteria</taxon>
        <taxon>Pseudomonadati</taxon>
        <taxon>Bacteroidota</taxon>
        <taxon>Bacteroidia</taxon>
        <taxon>Marinilabiliales</taxon>
        <taxon>Marinilabiliaceae</taxon>
        <taxon>Saccharicrinis</taxon>
    </lineage>
</organism>
<gene>
    <name evidence="6" type="ORF">JCM21142_41466</name>
</gene>
<reference evidence="6 7" key="1">
    <citation type="journal article" date="2014" name="Genome Announc.">
        <title>Draft Genome Sequence of Cytophaga fermentans JCM 21142T, a Facultative Anaerobe Isolated from Marine Mud.</title>
        <authorList>
            <person name="Starns D."/>
            <person name="Oshima K."/>
            <person name="Suda W."/>
            <person name="Iino T."/>
            <person name="Yuki M."/>
            <person name="Inoue J."/>
            <person name="Kitamura K."/>
            <person name="Iida T."/>
            <person name="Darby A."/>
            <person name="Hattori M."/>
            <person name="Ohkuma M."/>
        </authorList>
    </citation>
    <scope>NUCLEOTIDE SEQUENCE [LARGE SCALE GENOMIC DNA]</scope>
    <source>
        <strain evidence="6 7">JCM 21142</strain>
    </source>
</reference>
<evidence type="ECO:0000256" key="4">
    <source>
        <dbReference type="ARBA" id="ARBA00023014"/>
    </source>
</evidence>
<dbReference type="PANTHER" id="PTHR46491:SF3">
    <property type="entry name" value="CDGSH IRON-SULFUR DOMAIN-CONTAINING PROTEIN 3, MITOCHONDRIAL"/>
    <property type="match status" value="1"/>
</dbReference>
<dbReference type="EMBL" id="BAMD01000014">
    <property type="protein sequence ID" value="GAF02821.1"/>
    <property type="molecule type" value="Genomic_DNA"/>
</dbReference>
<dbReference type="GO" id="GO:0005737">
    <property type="term" value="C:cytoplasm"/>
    <property type="evidence" value="ECO:0007669"/>
    <property type="project" value="UniProtKB-ARBA"/>
</dbReference>
<dbReference type="OrthoDB" id="9795032at2"/>
<evidence type="ECO:0000256" key="3">
    <source>
        <dbReference type="ARBA" id="ARBA00023004"/>
    </source>
</evidence>
<sequence>MEAKIAQKGPYEVDLKEGVAVYWCACGKSGKQPFCDSSHQGSEFTPMEFIPEKSGVHFLCGCKRSHTKPMCDGTHLKL</sequence>
<protein>
    <recommendedName>
        <fullName evidence="5">Iron-binding zinc finger CDGSH type domain-containing protein</fullName>
    </recommendedName>
</protein>
<dbReference type="InterPro" id="IPR052950">
    <property type="entry name" value="CISD"/>
</dbReference>
<comment type="caution">
    <text evidence="6">The sequence shown here is derived from an EMBL/GenBank/DDBJ whole genome shotgun (WGS) entry which is preliminary data.</text>
</comment>
<feature type="domain" description="Iron-binding zinc finger CDGSH type" evidence="5">
    <location>
        <begin position="46"/>
        <end position="77"/>
    </location>
</feature>
<keyword evidence="4" id="KW-0411">Iron-sulfur</keyword>
<dbReference type="AlphaFoldDB" id="W7YED2"/>
<accession>W7YED2</accession>